<feature type="compositionally biased region" description="Low complexity" evidence="5">
    <location>
        <begin position="1"/>
        <end position="17"/>
    </location>
</feature>
<dbReference type="PANTHER" id="PTHR14948">
    <property type="entry name" value="NG5"/>
    <property type="match status" value="1"/>
</dbReference>
<dbReference type="RefSeq" id="WP_041766976.1">
    <property type="nucleotide sequence ID" value="NZ_LNZG01000034.1"/>
</dbReference>
<evidence type="ECO:0000313" key="8">
    <source>
        <dbReference type="EMBL" id="ODA89775.1"/>
    </source>
</evidence>
<evidence type="ECO:0000256" key="1">
    <source>
        <dbReference type="ARBA" id="ARBA00004370"/>
    </source>
</evidence>
<feature type="domain" description="Septum formation-related" evidence="7">
    <location>
        <begin position="142"/>
        <end position="246"/>
    </location>
</feature>
<reference evidence="8 9" key="1">
    <citation type="submission" date="2015-11" db="EMBL/GenBank/DDBJ databases">
        <authorList>
            <person name="Zhang Y."/>
            <person name="Guo Z."/>
        </authorList>
    </citation>
    <scope>NUCLEOTIDE SEQUENCE [LARGE SCALE GENOMIC DNA]</scope>
    <source>
        <strain evidence="9">gdw1</strain>
    </source>
</reference>
<evidence type="ECO:0000256" key="3">
    <source>
        <dbReference type="ARBA" id="ARBA00022989"/>
    </source>
</evidence>
<accession>A0A1E2SIT7</accession>
<feature type="region of interest" description="Disordered" evidence="5">
    <location>
        <begin position="1"/>
        <end position="32"/>
    </location>
</feature>
<dbReference type="AlphaFoldDB" id="A0A1E2SIT7"/>
<protein>
    <recommendedName>
        <fullName evidence="7">Septum formation-related domain-containing protein</fullName>
    </recommendedName>
</protein>
<comment type="caution">
    <text evidence="8">The sequence shown here is derived from an EMBL/GenBank/DDBJ whole genome shotgun (WGS) entry which is preliminary data.</text>
</comment>
<evidence type="ECO:0000313" key="9">
    <source>
        <dbReference type="Proteomes" id="UP000094426"/>
    </source>
</evidence>
<dbReference type="InterPro" id="IPR007593">
    <property type="entry name" value="CD225/Dispanin_fam"/>
</dbReference>
<dbReference type="GO" id="GO:0016020">
    <property type="term" value="C:membrane"/>
    <property type="evidence" value="ECO:0007669"/>
    <property type="project" value="UniProtKB-SubCell"/>
</dbReference>
<dbReference type="Proteomes" id="UP000094426">
    <property type="component" value="Unassembled WGS sequence"/>
</dbReference>
<dbReference type="Pfam" id="PF04505">
    <property type="entry name" value="CD225"/>
    <property type="match status" value="1"/>
</dbReference>
<dbReference type="Pfam" id="PF13845">
    <property type="entry name" value="Septum_form"/>
    <property type="match status" value="1"/>
</dbReference>
<dbReference type="InterPro" id="IPR026004">
    <property type="entry name" value="Septum_form"/>
</dbReference>
<evidence type="ECO:0000256" key="4">
    <source>
        <dbReference type="ARBA" id="ARBA00023136"/>
    </source>
</evidence>
<dbReference type="PANTHER" id="PTHR14948:SF25">
    <property type="entry name" value="DUF4190 DOMAIN-CONTAINING PROTEIN"/>
    <property type="match status" value="1"/>
</dbReference>
<organism evidence="8 9">
    <name type="scientific">Leifsonia xyli subsp. xyli</name>
    <dbReference type="NCBI Taxonomy" id="59736"/>
    <lineage>
        <taxon>Bacteria</taxon>
        <taxon>Bacillati</taxon>
        <taxon>Actinomycetota</taxon>
        <taxon>Actinomycetes</taxon>
        <taxon>Micrococcales</taxon>
        <taxon>Microbacteriaceae</taxon>
        <taxon>Leifsonia</taxon>
    </lineage>
</organism>
<feature type="transmembrane region" description="Helical" evidence="6">
    <location>
        <begin position="36"/>
        <end position="55"/>
    </location>
</feature>
<dbReference type="InterPro" id="IPR051423">
    <property type="entry name" value="CD225/Dispanin"/>
</dbReference>
<evidence type="ECO:0000259" key="7">
    <source>
        <dbReference type="Pfam" id="PF13845"/>
    </source>
</evidence>
<keyword evidence="3 6" id="KW-1133">Transmembrane helix</keyword>
<evidence type="ECO:0000256" key="6">
    <source>
        <dbReference type="SAM" id="Phobius"/>
    </source>
</evidence>
<evidence type="ECO:0000256" key="2">
    <source>
        <dbReference type="ARBA" id="ARBA00022692"/>
    </source>
</evidence>
<comment type="subcellular location">
    <subcellularLocation>
        <location evidence="1">Membrane</location>
    </subcellularLocation>
</comment>
<proteinExistence type="predicted"/>
<name>A0A1E2SIT7_LEIXY</name>
<feature type="transmembrane region" description="Helical" evidence="6">
    <location>
        <begin position="82"/>
        <end position="109"/>
    </location>
</feature>
<keyword evidence="4 6" id="KW-0472">Membrane</keyword>
<keyword evidence="2 6" id="KW-0812">Transmembrane</keyword>
<dbReference type="EMBL" id="LNZG01000034">
    <property type="protein sequence ID" value="ODA89775.1"/>
    <property type="molecule type" value="Genomic_DNA"/>
</dbReference>
<sequence>MTSQPAPGTPQQPGSAQPQPPQPQQAAQPRPPATHLAFSIVSTVLFWPVGIAAILKSVAARRALAAQDLPAATAAGKSARTLAIVGTCVGAVLVLASVVMTIAATAFVVNAASTTASPSLDASETEDAVSDASIAVEDLKVGDCLALPASGIASTIEVLDCAGPHTAEVFHTFEMAGDAAFPGAEAVKAAAGKACTGEAFAQYIGAETDASGYAINYFGPTSASWSMQKRGITCFLVSAEESGELTGSARG</sequence>
<evidence type="ECO:0000256" key="5">
    <source>
        <dbReference type="SAM" id="MobiDB-lite"/>
    </source>
</evidence>
<gene>
    <name evidence="8" type="ORF">ATY41_03725</name>
</gene>